<dbReference type="AlphaFoldDB" id="A0A9W4T028"/>
<keyword evidence="3" id="KW-1185">Reference proteome</keyword>
<gene>
    <name evidence="2" type="ORF">FWILDA_LOCUS13269</name>
</gene>
<name>A0A9W4T028_9GLOM</name>
<feature type="domain" description="Tc1-like transposase DDE" evidence="1">
    <location>
        <begin position="109"/>
        <end position="219"/>
    </location>
</feature>
<dbReference type="Pfam" id="PF13358">
    <property type="entry name" value="DDE_3"/>
    <property type="match status" value="1"/>
</dbReference>
<protein>
    <submittedName>
        <fullName evidence="2">9793_t:CDS:1</fullName>
    </submittedName>
</protein>
<sequence>QNASNVRKSSELNLSSLCFHIDMAKNNNQVINQKGLARQFACNQSTICHSLQRVKITYKEITPQATEQLRKKNKAKIEEFINITLPSLLQSKANIFFLDEGKHYTLIFLIQITNGEKVIHSKLIEGGMKSKDLHEFLADFNPPNNGRKNVLIMDNLSVHKATKSCQKLKLTTIEELLRNKNIEPIFLPPYTPELNPVERCFNIIRQYVESCQARNEEKLKSAIEEKIKFFQGEDMTKYLESSVRECLMKLASFPQIESADYSYQPKEVLQYLLLWIQFGCYNRP</sequence>
<dbReference type="Gene3D" id="3.30.420.10">
    <property type="entry name" value="Ribonuclease H-like superfamily/Ribonuclease H"/>
    <property type="match status" value="1"/>
</dbReference>
<accession>A0A9W4T028</accession>
<dbReference type="GO" id="GO:0003676">
    <property type="term" value="F:nucleic acid binding"/>
    <property type="evidence" value="ECO:0007669"/>
    <property type="project" value="InterPro"/>
</dbReference>
<comment type="caution">
    <text evidence="2">The sequence shown here is derived from an EMBL/GenBank/DDBJ whole genome shotgun (WGS) entry which is preliminary data.</text>
</comment>
<proteinExistence type="predicted"/>
<reference evidence="2" key="1">
    <citation type="submission" date="2022-08" db="EMBL/GenBank/DDBJ databases">
        <authorList>
            <person name="Kallberg Y."/>
            <person name="Tangrot J."/>
            <person name="Rosling A."/>
        </authorList>
    </citation>
    <scope>NUCLEOTIDE SEQUENCE</scope>
    <source>
        <strain evidence="2">Wild A</strain>
    </source>
</reference>
<dbReference type="EMBL" id="CAMKVN010004824">
    <property type="protein sequence ID" value="CAI2187813.1"/>
    <property type="molecule type" value="Genomic_DNA"/>
</dbReference>
<dbReference type="InterPro" id="IPR036397">
    <property type="entry name" value="RNaseH_sf"/>
</dbReference>
<dbReference type="InterPro" id="IPR038717">
    <property type="entry name" value="Tc1-like_DDE_dom"/>
</dbReference>
<feature type="non-terminal residue" evidence="2">
    <location>
        <position position="1"/>
    </location>
</feature>
<evidence type="ECO:0000313" key="3">
    <source>
        <dbReference type="Proteomes" id="UP001153678"/>
    </source>
</evidence>
<evidence type="ECO:0000313" key="2">
    <source>
        <dbReference type="EMBL" id="CAI2187813.1"/>
    </source>
</evidence>
<dbReference type="OrthoDB" id="2441121at2759"/>
<evidence type="ECO:0000259" key="1">
    <source>
        <dbReference type="Pfam" id="PF13358"/>
    </source>
</evidence>
<dbReference type="Proteomes" id="UP001153678">
    <property type="component" value="Unassembled WGS sequence"/>
</dbReference>
<organism evidence="2 3">
    <name type="scientific">Funneliformis geosporum</name>
    <dbReference type="NCBI Taxonomy" id="1117311"/>
    <lineage>
        <taxon>Eukaryota</taxon>
        <taxon>Fungi</taxon>
        <taxon>Fungi incertae sedis</taxon>
        <taxon>Mucoromycota</taxon>
        <taxon>Glomeromycotina</taxon>
        <taxon>Glomeromycetes</taxon>
        <taxon>Glomerales</taxon>
        <taxon>Glomeraceae</taxon>
        <taxon>Funneliformis</taxon>
    </lineage>
</organism>